<evidence type="ECO:0008006" key="2">
    <source>
        <dbReference type="Google" id="ProtNLM"/>
    </source>
</evidence>
<organism evidence="1">
    <name type="scientific">marine metagenome</name>
    <dbReference type="NCBI Taxonomy" id="408172"/>
    <lineage>
        <taxon>unclassified sequences</taxon>
        <taxon>metagenomes</taxon>
        <taxon>ecological metagenomes</taxon>
    </lineage>
</organism>
<gene>
    <name evidence="1" type="ORF">METZ01_LOCUS89965</name>
</gene>
<accession>A0A381VAT3</accession>
<evidence type="ECO:0000313" key="1">
    <source>
        <dbReference type="EMBL" id="SVA37111.1"/>
    </source>
</evidence>
<protein>
    <recommendedName>
        <fullName evidence="2">DUF481 domain-containing protein</fullName>
    </recommendedName>
</protein>
<dbReference type="AlphaFoldDB" id="A0A381VAT3"/>
<reference evidence="1" key="1">
    <citation type="submission" date="2018-05" db="EMBL/GenBank/DDBJ databases">
        <authorList>
            <person name="Lanie J.A."/>
            <person name="Ng W.-L."/>
            <person name="Kazmierczak K.M."/>
            <person name="Andrzejewski T.M."/>
            <person name="Davidsen T.M."/>
            <person name="Wayne K.J."/>
            <person name="Tettelin H."/>
            <person name="Glass J.I."/>
            <person name="Rusch D."/>
            <person name="Podicherti R."/>
            <person name="Tsui H.-C.T."/>
            <person name="Winkler M.E."/>
        </authorList>
    </citation>
    <scope>NUCLEOTIDE SEQUENCE</scope>
</reference>
<dbReference type="EMBL" id="UINC01008237">
    <property type="protein sequence ID" value="SVA37111.1"/>
    <property type="molecule type" value="Genomic_DNA"/>
</dbReference>
<sequence length="377" mass="43749">MKTLFTIFFIVIGTLLFSQDTKEFYLKSGDRVSGMITGETDSTYTIETSFGAVTINKADIRPDEVLIYLNSGDKVKGVLILESTEGFKITSQFGELFIERNKVGRVEFINRPTEVSGETKRPGQDDSGRWYYGNEKLNDIYFDPTGYTLEENVLYFSGLSWGYGLTNKFQIMSKWGGYFFGDLNFRPKYMVFKKGNVKSEQAFSIGGHFHLRGFPNKYKLREVVETDIVWETGEEETHTRNDWIRVGEKCNLLEETFTDCEEEEKMWYEFFAAYTVSNLKKSGQGRINHTIGATVTSYSGYDTMPRAYYAVSADARKSLKLIFEVFWDPYWTSLLEFGEQKHVSDIDFDFGFIYAYNESFRIGIHFQRPLVAFYYKF</sequence>
<name>A0A381VAT3_9ZZZZ</name>
<proteinExistence type="predicted"/>